<evidence type="ECO:0000313" key="3">
    <source>
        <dbReference type="Proteomes" id="UP000297229"/>
    </source>
</evidence>
<feature type="compositionally biased region" description="Low complexity" evidence="1">
    <location>
        <begin position="197"/>
        <end position="212"/>
    </location>
</feature>
<reference evidence="2 3" key="1">
    <citation type="submission" date="2017-12" db="EMBL/GenBank/DDBJ databases">
        <title>Comparative genomics of Botrytis spp.</title>
        <authorList>
            <person name="Valero-Jimenez C.A."/>
            <person name="Tapia P."/>
            <person name="Veloso J."/>
            <person name="Silva-Moreno E."/>
            <person name="Staats M."/>
            <person name="Valdes J.H."/>
            <person name="Van Kan J.A.L."/>
        </authorList>
    </citation>
    <scope>NUCLEOTIDE SEQUENCE [LARGE SCALE GENOMIC DNA]</scope>
    <source>
        <strain evidence="2 3">Be9601</strain>
    </source>
</reference>
<organism evidence="2 3">
    <name type="scientific">Botrytis elliptica</name>
    <dbReference type="NCBI Taxonomy" id="278938"/>
    <lineage>
        <taxon>Eukaryota</taxon>
        <taxon>Fungi</taxon>
        <taxon>Dikarya</taxon>
        <taxon>Ascomycota</taxon>
        <taxon>Pezizomycotina</taxon>
        <taxon>Leotiomycetes</taxon>
        <taxon>Helotiales</taxon>
        <taxon>Sclerotiniaceae</taxon>
        <taxon>Botrytis</taxon>
    </lineage>
</organism>
<keyword evidence="3" id="KW-1185">Reference proteome</keyword>
<name>A0A4Z1JBC5_9HELO</name>
<accession>A0A4Z1JBC5</accession>
<protein>
    <submittedName>
        <fullName evidence="2">Uncharacterized protein</fullName>
    </submittedName>
</protein>
<dbReference type="EMBL" id="PQXM01000804">
    <property type="protein sequence ID" value="TGO68810.1"/>
    <property type="molecule type" value="Genomic_DNA"/>
</dbReference>
<feature type="compositionally biased region" description="Polar residues" evidence="1">
    <location>
        <begin position="213"/>
        <end position="227"/>
    </location>
</feature>
<evidence type="ECO:0000313" key="2">
    <source>
        <dbReference type="EMBL" id="TGO68810.1"/>
    </source>
</evidence>
<sequence length="251" mass="28498">MRLMKSLLTRDLGEFFESMKYLCLGWHPQSSWLHETKVFSGESGSYEIGHLSSTPIVSAQHSTSRPYLFYNLSNAYTGLDSRIISTRLGGLRKLGASMTSPCLDTVLSKLYHKKLLEDYHKKLLKVYHEEMGDAAAMPLPDEDDKNYTTKQHYTGLFRMSQVNHIQDGEKEDRYQAEDTEKTLSIIHNPSHKMPSFTETPSTTANAAPNTTTVDTSNQSTETVQKTEAQLEADRLYEERIEEEYAKREGGA</sequence>
<feature type="region of interest" description="Disordered" evidence="1">
    <location>
        <begin position="189"/>
        <end position="231"/>
    </location>
</feature>
<dbReference type="AlphaFoldDB" id="A0A4Z1JBC5"/>
<proteinExistence type="predicted"/>
<gene>
    <name evidence="2" type="ORF">BELL_0806g00030</name>
</gene>
<dbReference type="Proteomes" id="UP000297229">
    <property type="component" value="Unassembled WGS sequence"/>
</dbReference>
<comment type="caution">
    <text evidence="2">The sequence shown here is derived from an EMBL/GenBank/DDBJ whole genome shotgun (WGS) entry which is preliminary data.</text>
</comment>
<evidence type="ECO:0000256" key="1">
    <source>
        <dbReference type="SAM" id="MobiDB-lite"/>
    </source>
</evidence>